<dbReference type="SMART" id="SM00155">
    <property type="entry name" value="PLDc"/>
    <property type="match status" value="2"/>
</dbReference>
<evidence type="ECO:0000256" key="7">
    <source>
        <dbReference type="ARBA" id="ARBA00022989"/>
    </source>
</evidence>
<keyword evidence="5 12" id="KW-0812">Transmembrane</keyword>
<dbReference type="InterPro" id="IPR022924">
    <property type="entry name" value="Cardiolipin_synthase"/>
</dbReference>
<keyword evidence="2 12" id="KW-1003">Cell membrane</keyword>
<evidence type="ECO:0000256" key="4">
    <source>
        <dbReference type="ARBA" id="ARBA00022679"/>
    </source>
</evidence>
<dbReference type="GO" id="GO:0032049">
    <property type="term" value="P:cardiolipin biosynthetic process"/>
    <property type="evidence" value="ECO:0007669"/>
    <property type="project" value="UniProtKB-UniRule"/>
</dbReference>
<dbReference type="NCBIfam" id="TIGR04265">
    <property type="entry name" value="bac_cardiolipin"/>
    <property type="match status" value="1"/>
</dbReference>
<dbReference type="STRING" id="1055723.SAMN05216293_1717"/>
<dbReference type="Gene3D" id="3.30.870.10">
    <property type="entry name" value="Endonuclease Chain A"/>
    <property type="match status" value="2"/>
</dbReference>
<dbReference type="EMBL" id="FRAT01000004">
    <property type="protein sequence ID" value="SHK71181.1"/>
    <property type="molecule type" value="Genomic_DNA"/>
</dbReference>
<dbReference type="CDD" id="cd09110">
    <property type="entry name" value="PLDc_CLS_1"/>
    <property type="match status" value="1"/>
</dbReference>
<feature type="transmembrane region" description="Helical" evidence="12">
    <location>
        <begin position="41"/>
        <end position="61"/>
    </location>
</feature>
<accession>A0A1M6UPT9</accession>
<keyword evidence="4 12" id="KW-0808">Transferase</keyword>
<feature type="active site" evidence="12">
    <location>
        <position position="218"/>
    </location>
</feature>
<dbReference type="Proteomes" id="UP000198940">
    <property type="component" value="Unassembled WGS sequence"/>
</dbReference>
<comment type="similarity">
    <text evidence="12">Belongs to the phospholipase D family. Cardiolipin synthase subfamily.</text>
</comment>
<keyword evidence="9 12" id="KW-0472">Membrane</keyword>
<feature type="domain" description="PLD phosphodiesterase" evidence="14">
    <location>
        <begin position="389"/>
        <end position="416"/>
    </location>
</feature>
<evidence type="ECO:0000256" key="8">
    <source>
        <dbReference type="ARBA" id="ARBA00023098"/>
    </source>
</evidence>
<evidence type="ECO:0000256" key="6">
    <source>
        <dbReference type="ARBA" id="ARBA00022737"/>
    </source>
</evidence>
<dbReference type="Proteomes" id="UP000184031">
    <property type="component" value="Unassembled WGS sequence"/>
</dbReference>
<dbReference type="CDD" id="cd09112">
    <property type="entry name" value="PLDc_CLS_2"/>
    <property type="match status" value="1"/>
</dbReference>
<keyword evidence="3 12" id="KW-0444">Lipid biosynthesis</keyword>
<dbReference type="PROSITE" id="PS50035">
    <property type="entry name" value="PLD"/>
    <property type="match status" value="2"/>
</dbReference>
<evidence type="ECO:0000256" key="2">
    <source>
        <dbReference type="ARBA" id="ARBA00022475"/>
    </source>
</evidence>
<dbReference type="EC" id="2.7.8.-" evidence="12 13"/>
<keyword evidence="11 12" id="KW-1208">Phospholipid metabolism</keyword>
<dbReference type="Pfam" id="PF13396">
    <property type="entry name" value="PLDc_N"/>
    <property type="match status" value="1"/>
</dbReference>
<evidence type="ECO:0000259" key="14">
    <source>
        <dbReference type="PROSITE" id="PS50035"/>
    </source>
</evidence>
<dbReference type="SUPFAM" id="SSF56024">
    <property type="entry name" value="Phospholipase D/nuclease"/>
    <property type="match status" value="2"/>
</dbReference>
<reference evidence="16 17" key="1">
    <citation type="submission" date="2016-11" db="EMBL/GenBank/DDBJ databases">
        <authorList>
            <person name="Varghese N."/>
            <person name="Submissions S."/>
        </authorList>
    </citation>
    <scope>NUCLEOTIDE SEQUENCE [LARGE SCALE GENOMIC DNA]</scope>
    <source>
        <strain evidence="16 17">CGMCC 1.12174</strain>
        <strain evidence="15 18">DSM 26351</strain>
    </source>
</reference>
<evidence type="ECO:0000256" key="5">
    <source>
        <dbReference type="ARBA" id="ARBA00022692"/>
    </source>
</evidence>
<comment type="catalytic activity">
    <reaction evidence="12">
        <text>2 a 1,2-diacyl-sn-glycero-3-phospho-(1'-sn-glycerol) = a cardiolipin + glycerol</text>
        <dbReference type="Rhea" id="RHEA:31451"/>
        <dbReference type="ChEBI" id="CHEBI:17754"/>
        <dbReference type="ChEBI" id="CHEBI:62237"/>
        <dbReference type="ChEBI" id="CHEBI:64716"/>
    </reaction>
</comment>
<dbReference type="PANTHER" id="PTHR21248:SF22">
    <property type="entry name" value="PHOSPHOLIPASE D"/>
    <property type="match status" value="1"/>
</dbReference>
<evidence type="ECO:0000256" key="1">
    <source>
        <dbReference type="ARBA" id="ARBA00004651"/>
    </source>
</evidence>
<evidence type="ECO:0000256" key="3">
    <source>
        <dbReference type="ARBA" id="ARBA00022516"/>
    </source>
</evidence>
<evidence type="ECO:0000313" key="15">
    <source>
        <dbReference type="EMBL" id="SFC54154.1"/>
    </source>
</evidence>
<feature type="active site" evidence="12">
    <location>
        <position position="220"/>
    </location>
</feature>
<dbReference type="GO" id="GO:0008808">
    <property type="term" value="F:cardiolipin synthase activity"/>
    <property type="evidence" value="ECO:0007669"/>
    <property type="project" value="UniProtKB-UniRule"/>
</dbReference>
<evidence type="ECO:0000313" key="16">
    <source>
        <dbReference type="EMBL" id="SHK71181.1"/>
    </source>
</evidence>
<evidence type="ECO:0000256" key="11">
    <source>
        <dbReference type="ARBA" id="ARBA00023264"/>
    </source>
</evidence>
<comment type="caution">
    <text evidence="16">The sequence shown here is derived from an EMBL/GenBank/DDBJ whole genome shotgun (WGS) entry which is preliminary data.</text>
</comment>
<dbReference type="InterPro" id="IPR030874">
    <property type="entry name" value="Cardiolipin_synth_Firmi"/>
</dbReference>
<evidence type="ECO:0000313" key="18">
    <source>
        <dbReference type="Proteomes" id="UP000198940"/>
    </source>
</evidence>
<dbReference type="GO" id="GO:0005886">
    <property type="term" value="C:plasma membrane"/>
    <property type="evidence" value="ECO:0007669"/>
    <property type="project" value="UniProtKB-SubCell"/>
</dbReference>
<feature type="active site" evidence="12">
    <location>
        <position position="401"/>
    </location>
</feature>
<dbReference type="PANTHER" id="PTHR21248">
    <property type="entry name" value="CARDIOLIPIN SYNTHASE"/>
    <property type="match status" value="1"/>
</dbReference>
<name>A0A1M6UPT9_9FLAO</name>
<evidence type="ECO:0000313" key="17">
    <source>
        <dbReference type="Proteomes" id="UP000184031"/>
    </source>
</evidence>
<keyword evidence="8 12" id="KW-0443">Lipid metabolism</keyword>
<dbReference type="EMBL" id="FOKU01000013">
    <property type="protein sequence ID" value="SFC54154.1"/>
    <property type="molecule type" value="Genomic_DNA"/>
</dbReference>
<feature type="transmembrane region" description="Helical" evidence="12">
    <location>
        <begin position="12"/>
        <end position="35"/>
    </location>
</feature>
<keyword evidence="7 12" id="KW-1133">Transmembrane helix</keyword>
<evidence type="ECO:0000256" key="12">
    <source>
        <dbReference type="HAMAP-Rule" id="MF_01916"/>
    </source>
</evidence>
<dbReference type="Pfam" id="PF13091">
    <property type="entry name" value="PLDc_2"/>
    <property type="match status" value="2"/>
</dbReference>
<organism evidence="16 17">
    <name type="scientific">Flagellimonas taeanensis</name>
    <dbReference type="NCBI Taxonomy" id="1005926"/>
    <lineage>
        <taxon>Bacteria</taxon>
        <taxon>Pseudomonadati</taxon>
        <taxon>Bacteroidota</taxon>
        <taxon>Flavobacteriia</taxon>
        <taxon>Flavobacteriales</taxon>
        <taxon>Flavobacteriaceae</taxon>
        <taxon>Flagellimonas</taxon>
    </lineage>
</organism>
<evidence type="ECO:0000256" key="10">
    <source>
        <dbReference type="ARBA" id="ARBA00023209"/>
    </source>
</evidence>
<dbReference type="InterPro" id="IPR001736">
    <property type="entry name" value="PLipase_D/transphosphatidylase"/>
</dbReference>
<feature type="domain" description="PLD phosphodiesterase" evidence="14">
    <location>
        <begin position="213"/>
        <end position="240"/>
    </location>
</feature>
<feature type="active site" evidence="12">
    <location>
        <position position="225"/>
    </location>
</feature>
<evidence type="ECO:0000256" key="13">
    <source>
        <dbReference type="NCBIfam" id="TIGR04265"/>
    </source>
</evidence>
<comment type="subcellular location">
    <subcellularLocation>
        <location evidence="1 12">Cell membrane</location>
        <topology evidence="1 12">Multi-pass membrane protein</topology>
    </subcellularLocation>
</comment>
<gene>
    <name evidence="15" type="ORF">SAMN04487891_11349</name>
    <name evidence="16" type="ORF">SAMN05216293_1717</name>
</gene>
<feature type="active site" evidence="12">
    <location>
        <position position="396"/>
    </location>
</feature>
<dbReference type="InterPro" id="IPR025202">
    <property type="entry name" value="PLD-like_dom"/>
</dbReference>
<proteinExistence type="inferred from homology"/>
<dbReference type="RefSeq" id="WP_245750748.1">
    <property type="nucleotide sequence ID" value="NZ_FOKU01000013.1"/>
</dbReference>
<dbReference type="InterPro" id="IPR027379">
    <property type="entry name" value="CLS_N"/>
</dbReference>
<keyword evidence="6" id="KW-0677">Repeat</keyword>
<protein>
    <recommendedName>
        <fullName evidence="12 13">Cardiolipin synthase</fullName>
        <shortName evidence="12">CL synthase</shortName>
        <ecNumber evidence="12 13">2.7.8.-</ecNumber>
    </recommendedName>
</protein>
<keyword evidence="10 12" id="KW-0594">Phospholipid biosynthesis</keyword>
<evidence type="ECO:0000256" key="9">
    <source>
        <dbReference type="ARBA" id="ARBA00023136"/>
    </source>
</evidence>
<sequence>MLHKPIAKKVLVPILIAIYIIVALIMVVSLLLNGIRPSKTLAWLLAIFTIPVGGVLFYLLFGRNRRKNKMFSLKDNFASRNERLHGTCTPNISQGKKKTTELIHKTSKCPVTCENELTLLKDGKNTFESIFQALESASEHIHLQYYIFEDGLLAEKLLEIFERKIANNVTIRLLYDGIGSYSLSKKYLDRLKDMGVETAQFLPFRFGRFLSSLNYRNHRKIIVVDNKIGFTGGINISDKYLKGDPSLGKWHDTHLKIEGEAVDFLNEIFVTDWYLASGKKVDMSNFRVNMKSGEHSPLQIVPSGPDDDFDVMEQAYFSLINSAEDYLYIINPYIIPNHAILQGLETAALSGVDVRLLMSSSTDIKLVDWCVRAYFESYLKAGIKIYLYPDGFLHSKVMLCDGEVVSIGTANLDNRSLQQNYEAQVFVYDGALCEKMKIDFLRDCSKSTVLEDHEAYSKRPWIHKLIEGTAKLMSPLL</sequence>
<dbReference type="HAMAP" id="MF_01916">
    <property type="entry name" value="Cardiolipin_synth_Cls"/>
    <property type="match status" value="1"/>
</dbReference>
<keyword evidence="18" id="KW-1185">Reference proteome</keyword>
<feature type="active site" evidence="12">
    <location>
        <position position="394"/>
    </location>
</feature>
<comment type="function">
    <text evidence="12">Catalyzes the reversible phosphatidyl group transfer from one phosphatidylglycerol molecule to another to form cardiolipin (CL) (diphosphatidylglycerol) and glycerol.</text>
</comment>
<dbReference type="AlphaFoldDB" id="A0A1M6UPT9"/>